<evidence type="ECO:0000256" key="5">
    <source>
        <dbReference type="ARBA" id="ARBA00023136"/>
    </source>
</evidence>
<dbReference type="Gene3D" id="1.10.10.10">
    <property type="entry name" value="Winged helix-like DNA-binding domain superfamily/Winged helix DNA-binding domain"/>
    <property type="match status" value="1"/>
</dbReference>
<dbReference type="HOGENOM" id="CLU_032288_2_0_7"/>
<sequence>MKSMTSFSFSFPQFRAKALRVLYKAAKGYQRDSCALRASALSLYTLFSIVPVMAMAFGVAKGFGFQHFLEAEVISLFQGREEIVQSILVFTNNLLEKTQGGLMAVLGVLLLLYSLIKLMFHIEGTFNRIWWVRDGRPLIRKLTDYLSIALAAWLLGIFSGSVNLFMIPHLESFWAYLGVPIDIKGIISFFLSVVPYVVTCSLFMFFYVIMPHKKVNFRAAAAGAVFAGTLFQIIQTAFLKFQVFVTTYNAIYGSFAALPMFLIWLQISWGVLLYGAEIAFEWENIENARTPDLSLNAMSIRARKLAMLEIVKGCVLRFAEKKPPATDTRIASELNLPLTIVHYLLRVLIDAGVLYSVNLEGNTAGYTPAMDIECMSIMDVLCAVEHQGDPKAYTASTLLAQSLEESLERFDKAARACTGERLIKDI</sequence>
<feature type="transmembrane region" description="Helical" evidence="6">
    <location>
        <begin position="186"/>
        <end position="210"/>
    </location>
</feature>
<evidence type="ECO:0000256" key="1">
    <source>
        <dbReference type="ARBA" id="ARBA00004651"/>
    </source>
</evidence>
<evidence type="ECO:0000313" key="7">
    <source>
        <dbReference type="EMBL" id="EIM63009.1"/>
    </source>
</evidence>
<dbReference type="eggNOG" id="COG1295">
    <property type="taxonomic scope" value="Bacteria"/>
</dbReference>
<feature type="transmembrane region" description="Helical" evidence="6">
    <location>
        <begin position="217"/>
        <end position="238"/>
    </location>
</feature>
<evidence type="ECO:0000313" key="8">
    <source>
        <dbReference type="Proteomes" id="UP000005778"/>
    </source>
</evidence>
<dbReference type="STRING" id="879212.DespoDRAFT_01037"/>
<dbReference type="Proteomes" id="UP000005778">
    <property type="component" value="Chromosome"/>
</dbReference>
<dbReference type="PANTHER" id="PTHR30213:SF0">
    <property type="entry name" value="UPF0761 MEMBRANE PROTEIN YIHY"/>
    <property type="match status" value="1"/>
</dbReference>
<dbReference type="InterPro" id="IPR017039">
    <property type="entry name" value="Virul_fac_BrkB"/>
</dbReference>
<dbReference type="AlphaFoldDB" id="I5B0J6"/>
<organism evidence="7 8">
    <name type="scientific">Desulfobacter postgatei 2ac9</name>
    <dbReference type="NCBI Taxonomy" id="879212"/>
    <lineage>
        <taxon>Bacteria</taxon>
        <taxon>Pseudomonadati</taxon>
        <taxon>Thermodesulfobacteriota</taxon>
        <taxon>Desulfobacteria</taxon>
        <taxon>Desulfobacterales</taxon>
        <taxon>Desulfobacteraceae</taxon>
        <taxon>Desulfobacter</taxon>
    </lineage>
</organism>
<keyword evidence="2" id="KW-1003">Cell membrane</keyword>
<keyword evidence="4 6" id="KW-1133">Transmembrane helix</keyword>
<feature type="transmembrane region" description="Helical" evidence="6">
    <location>
        <begin position="250"/>
        <end position="274"/>
    </location>
</feature>
<evidence type="ECO:0000256" key="4">
    <source>
        <dbReference type="ARBA" id="ARBA00022989"/>
    </source>
</evidence>
<dbReference type="InterPro" id="IPR036388">
    <property type="entry name" value="WH-like_DNA-bd_sf"/>
</dbReference>
<dbReference type="EMBL" id="CM001488">
    <property type="protein sequence ID" value="EIM63009.1"/>
    <property type="molecule type" value="Genomic_DNA"/>
</dbReference>
<dbReference type="PANTHER" id="PTHR30213">
    <property type="entry name" value="INNER MEMBRANE PROTEIN YHJD"/>
    <property type="match status" value="1"/>
</dbReference>
<keyword evidence="5 6" id="KW-0472">Membrane</keyword>
<evidence type="ECO:0000256" key="2">
    <source>
        <dbReference type="ARBA" id="ARBA00022475"/>
    </source>
</evidence>
<proteinExistence type="predicted"/>
<dbReference type="Pfam" id="PF03631">
    <property type="entry name" value="Virul_fac_BrkB"/>
    <property type="match status" value="1"/>
</dbReference>
<reference evidence="7 8" key="2">
    <citation type="submission" date="2012-02" db="EMBL/GenBank/DDBJ databases">
        <title>Improved High-Quality Draft sequence of Desulfobacter postgatei 2ac9.</title>
        <authorList>
            <consortium name="US DOE Joint Genome Institute"/>
            <person name="Lucas S."/>
            <person name="Han J."/>
            <person name="Lapidus A."/>
            <person name="Cheng J.-F."/>
            <person name="Goodwin L."/>
            <person name="Pitluck S."/>
            <person name="Peters L."/>
            <person name="Ovchinnikova G."/>
            <person name="Held B."/>
            <person name="Detter J.C."/>
            <person name="Han C."/>
            <person name="Tapia R."/>
            <person name="Land M."/>
            <person name="Hauser L."/>
            <person name="Kyrpides N."/>
            <person name="Ivanova N."/>
            <person name="Pagani I."/>
            <person name="Orellana R."/>
            <person name="Lovley D."/>
            <person name="Woyke T."/>
        </authorList>
    </citation>
    <scope>NUCLEOTIDE SEQUENCE [LARGE SCALE GENOMIC DNA]</scope>
    <source>
        <strain evidence="7 8">2ac9</strain>
    </source>
</reference>
<dbReference type="NCBIfam" id="TIGR00765">
    <property type="entry name" value="yihY_not_rbn"/>
    <property type="match status" value="1"/>
</dbReference>
<keyword evidence="8" id="KW-1185">Reference proteome</keyword>
<protein>
    <submittedName>
        <fullName evidence="7">Putative membrane protein</fullName>
    </submittedName>
</protein>
<accession>I5B0J6</accession>
<keyword evidence="3 6" id="KW-0812">Transmembrane</keyword>
<evidence type="ECO:0000256" key="6">
    <source>
        <dbReference type="SAM" id="Phobius"/>
    </source>
</evidence>
<feature type="transmembrane region" description="Helical" evidence="6">
    <location>
        <begin position="102"/>
        <end position="122"/>
    </location>
</feature>
<comment type="subcellular location">
    <subcellularLocation>
        <location evidence="1">Cell membrane</location>
        <topology evidence="1">Multi-pass membrane protein</topology>
    </subcellularLocation>
</comment>
<dbReference type="GO" id="GO:0005886">
    <property type="term" value="C:plasma membrane"/>
    <property type="evidence" value="ECO:0007669"/>
    <property type="project" value="UniProtKB-SubCell"/>
</dbReference>
<reference evidence="7 8" key="1">
    <citation type="submission" date="2011-09" db="EMBL/GenBank/DDBJ databases">
        <authorList>
            <consortium name="US DOE Joint Genome Institute (JGI-PGF)"/>
            <person name="Lucas S."/>
            <person name="Han J."/>
            <person name="Lapidus A."/>
            <person name="Cheng J.-F."/>
            <person name="Goodwin L."/>
            <person name="Pitluck S."/>
            <person name="Peters L."/>
            <person name="Land M.L."/>
            <person name="Hauser L."/>
            <person name="Orellana R."/>
            <person name="Lovley D."/>
            <person name="Woyke T.J."/>
        </authorList>
    </citation>
    <scope>NUCLEOTIDE SEQUENCE [LARGE SCALE GENOMIC DNA]</scope>
    <source>
        <strain evidence="7 8">2ac9</strain>
    </source>
</reference>
<gene>
    <name evidence="7" type="ORF">DespoDRAFT_01037</name>
</gene>
<feature type="transmembrane region" description="Helical" evidence="6">
    <location>
        <begin position="142"/>
        <end position="166"/>
    </location>
</feature>
<name>I5B0J6_9BACT</name>
<feature type="transmembrane region" description="Helical" evidence="6">
    <location>
        <begin position="41"/>
        <end position="60"/>
    </location>
</feature>
<evidence type="ECO:0000256" key="3">
    <source>
        <dbReference type="ARBA" id="ARBA00022692"/>
    </source>
</evidence>